<gene>
    <name evidence="12" type="ORF">HNQ67_001754</name>
</gene>
<dbReference type="InterPro" id="IPR001789">
    <property type="entry name" value="Sig_transdc_resp-reg_receiver"/>
</dbReference>
<dbReference type="Gene3D" id="3.40.50.2300">
    <property type="match status" value="1"/>
</dbReference>
<feature type="domain" description="PAS" evidence="10">
    <location>
        <begin position="144"/>
        <end position="219"/>
    </location>
</feature>
<protein>
    <recommendedName>
        <fullName evidence="2">histidine kinase</fullName>
        <ecNumber evidence="2">2.7.13.3</ecNumber>
    </recommendedName>
</protein>
<reference evidence="12 13" key="1">
    <citation type="submission" date="2020-08" db="EMBL/GenBank/DDBJ databases">
        <title>Genomic Encyclopedia of Type Strains, Phase IV (KMG-IV): sequencing the most valuable type-strain genomes for metagenomic binning, comparative biology and taxonomic classification.</title>
        <authorList>
            <person name="Goeker M."/>
        </authorList>
    </citation>
    <scope>NUCLEOTIDE SEQUENCE [LARGE SCALE GENOMIC DNA]</scope>
    <source>
        <strain evidence="12 13">DSM 25335</strain>
    </source>
</reference>
<dbReference type="InterPro" id="IPR003018">
    <property type="entry name" value="GAF"/>
</dbReference>
<comment type="caution">
    <text evidence="12">The sequence shown here is derived from an EMBL/GenBank/DDBJ whole genome shotgun (WGS) entry which is preliminary data.</text>
</comment>
<dbReference type="InterPro" id="IPR013767">
    <property type="entry name" value="PAS_fold"/>
</dbReference>
<dbReference type="InterPro" id="IPR052162">
    <property type="entry name" value="Sensor_kinase/Photoreceptor"/>
</dbReference>
<keyword evidence="3 6" id="KW-0597">Phosphoprotein</keyword>
<dbReference type="SMART" id="SM00388">
    <property type="entry name" value="HisKA"/>
    <property type="match status" value="1"/>
</dbReference>
<feature type="domain" description="PAS" evidence="10">
    <location>
        <begin position="408"/>
        <end position="449"/>
    </location>
</feature>
<dbReference type="InterPro" id="IPR036890">
    <property type="entry name" value="HATPase_C_sf"/>
</dbReference>
<dbReference type="PROSITE" id="PS50113">
    <property type="entry name" value="PAC"/>
    <property type="match status" value="3"/>
</dbReference>
<dbReference type="SMART" id="SM00448">
    <property type="entry name" value="REC"/>
    <property type="match status" value="1"/>
</dbReference>
<sequence>MDSIVRPLGGKALDGDLDALLDSLPVAMARADATGVIQYANPECERLLGLTRADIAGRRYDEPAVEVSAPDGSPLEFEDTPIPRALKGETVRDFAIRMVGAEGPRTVCVDAMPQRDSEGSIIGALVAVRDTTAQSDAEQALRFSERRLSSILNNTTMAVFVMDHRQHCIYANAAAEELTGYTLEELGGRPLHDVVHHTHPDGRHYPLEDCPIDRAFPENYQVQGEEVFVHKDGSFYPVGFTASPIRDETDTTVGTVIEVRAIAEERRKSAALQESEARFRNMADHAPVMMWVTEADGRCSYLNKSWYAFTGQAESEALGLGWLDAVHPDDRQMARDVFLAANERGEPFRSEYRLKTADGSYHRAIDAASPRFGANGEFLGYIGSVIDIDDRYQAEQNLRQSEAELRESRGFLEALLDSAGEGFYSVDRDGVTTMVNRAFLEMLGFERAEDAVGRKLHDVIHHSHADGAHYPKEECPIYRAASSGEGAHVDGELFYRLDGGTVPVEYRAAPLFVDGVHAGAICTFADVSERLAAQSALSEKAAALEEQTKTLRILNRTASEVAGDLELDRLVQRVTDAAVEVTGAAFGAFFYNVTDPSGESFMLYSLSGAPKEAFEQFPMPRATDIFRPTFDGTGVIRLDDVTKDDRYGRMAPYKGMPKGHLPVRSYLAVPVRLRSGEVIGGLFFGHPNAGVFNDLAEERVVGLASQAAVAIDNARLFQAAQTEIEQRRRAETDLQALNNSLEERVTQEIAERTKAEEALRQAQKMEAIGQLTGGVAHDFNNLLTVIIGGLDTIRRSKPDEEARIARALDMSIKGAQRAASLTSRLLAFSRRQPLEPKPLELNLVVREMTELLHRTLGEQIELEGVLLPRLWPIEADQNQLESALLNLAVNARDAMPDGGKLTIETGNTALDESYSAVDAEVVPGQYVMVAVSDTGGGMSPETVARVFEPFFTTKEVGKGTGLGLSMVYGFVKQSGGHVMVYSEEGQGTTVKLYFPRFLGEAGAGEVVSPSIIAGSSEGEVILLVEDNEDVRANSALILNELGYKVIEAAEAEAALAILKGDDRIDLLFTDVVLPGKSGRELADEAANLREGLKILFTTGYSRNAIVHHGRLDPGVQLISKPFTFEQLAERVRAILDRT</sequence>
<dbReference type="PANTHER" id="PTHR43304">
    <property type="entry name" value="PHYTOCHROME-LIKE PROTEIN CPH1"/>
    <property type="match status" value="1"/>
</dbReference>
<keyword evidence="7" id="KW-0175">Coiled coil</keyword>
<evidence type="ECO:0000259" key="9">
    <source>
        <dbReference type="PROSITE" id="PS50110"/>
    </source>
</evidence>
<evidence type="ECO:0000256" key="4">
    <source>
        <dbReference type="ARBA" id="ARBA00022679"/>
    </source>
</evidence>
<dbReference type="InterPro" id="IPR000700">
    <property type="entry name" value="PAS-assoc_C"/>
</dbReference>
<dbReference type="SMART" id="SM00091">
    <property type="entry name" value="PAS"/>
    <property type="match status" value="4"/>
</dbReference>
<feature type="domain" description="PAS" evidence="10">
    <location>
        <begin position="275"/>
        <end position="345"/>
    </location>
</feature>
<dbReference type="SUPFAM" id="SSF55785">
    <property type="entry name" value="PYP-like sensor domain (PAS domain)"/>
    <property type="match status" value="4"/>
</dbReference>
<dbReference type="Pfam" id="PF08447">
    <property type="entry name" value="PAS_3"/>
    <property type="match status" value="1"/>
</dbReference>
<dbReference type="CDD" id="cd00130">
    <property type="entry name" value="PAS"/>
    <property type="match status" value="4"/>
</dbReference>
<evidence type="ECO:0000313" key="12">
    <source>
        <dbReference type="EMBL" id="MBB5292234.1"/>
    </source>
</evidence>
<evidence type="ECO:0000256" key="1">
    <source>
        <dbReference type="ARBA" id="ARBA00000085"/>
    </source>
</evidence>
<dbReference type="Pfam" id="PF00989">
    <property type="entry name" value="PAS"/>
    <property type="match status" value="2"/>
</dbReference>
<dbReference type="SUPFAM" id="SSF47384">
    <property type="entry name" value="Homodimeric domain of signal transducing histidine kinase"/>
    <property type="match status" value="1"/>
</dbReference>
<evidence type="ECO:0000259" key="8">
    <source>
        <dbReference type="PROSITE" id="PS50109"/>
    </source>
</evidence>
<dbReference type="PROSITE" id="PS50109">
    <property type="entry name" value="HIS_KIN"/>
    <property type="match status" value="1"/>
</dbReference>
<dbReference type="Pfam" id="PF00072">
    <property type="entry name" value="Response_reg"/>
    <property type="match status" value="1"/>
</dbReference>
<dbReference type="GO" id="GO:0006355">
    <property type="term" value="P:regulation of DNA-templated transcription"/>
    <property type="evidence" value="ECO:0007669"/>
    <property type="project" value="InterPro"/>
</dbReference>
<dbReference type="SUPFAM" id="SSF55781">
    <property type="entry name" value="GAF domain-like"/>
    <property type="match status" value="1"/>
</dbReference>
<evidence type="ECO:0000259" key="11">
    <source>
        <dbReference type="PROSITE" id="PS50113"/>
    </source>
</evidence>
<dbReference type="RefSeq" id="WP_183254447.1">
    <property type="nucleotide sequence ID" value="NZ_BAAAFF010000002.1"/>
</dbReference>
<dbReference type="SUPFAM" id="SSF55874">
    <property type="entry name" value="ATPase domain of HSP90 chaperone/DNA topoisomerase II/histidine kinase"/>
    <property type="match status" value="1"/>
</dbReference>
<feature type="domain" description="Histidine kinase" evidence="8">
    <location>
        <begin position="774"/>
        <end position="998"/>
    </location>
</feature>
<dbReference type="Pfam" id="PF13185">
    <property type="entry name" value="GAF_2"/>
    <property type="match status" value="1"/>
</dbReference>
<feature type="domain" description="PAC" evidence="11">
    <location>
        <begin position="222"/>
        <end position="274"/>
    </location>
</feature>
<feature type="domain" description="PAC" evidence="11">
    <location>
        <begin position="92"/>
        <end position="143"/>
    </location>
</feature>
<feature type="domain" description="PAC" evidence="11">
    <location>
        <begin position="348"/>
        <end position="400"/>
    </location>
</feature>
<dbReference type="FunFam" id="3.30.450.20:FF:000099">
    <property type="entry name" value="Sensory box sensor histidine kinase"/>
    <property type="match status" value="1"/>
</dbReference>
<dbReference type="InterPro" id="IPR001610">
    <property type="entry name" value="PAC"/>
</dbReference>
<dbReference type="InterPro" id="IPR013656">
    <property type="entry name" value="PAS_4"/>
</dbReference>
<dbReference type="Gene3D" id="3.30.450.40">
    <property type="match status" value="1"/>
</dbReference>
<dbReference type="GO" id="GO:0000155">
    <property type="term" value="F:phosphorelay sensor kinase activity"/>
    <property type="evidence" value="ECO:0007669"/>
    <property type="project" value="InterPro"/>
</dbReference>
<dbReference type="AlphaFoldDB" id="A0A7W8HYG8"/>
<dbReference type="Pfam" id="PF02518">
    <property type="entry name" value="HATPase_c"/>
    <property type="match status" value="1"/>
</dbReference>
<dbReference type="InterPro" id="IPR000014">
    <property type="entry name" value="PAS"/>
</dbReference>
<keyword evidence="5" id="KW-0418">Kinase</keyword>
<comment type="catalytic activity">
    <reaction evidence="1">
        <text>ATP + protein L-histidine = ADP + protein N-phospho-L-histidine.</text>
        <dbReference type="EC" id="2.7.13.3"/>
    </reaction>
</comment>
<name>A0A7W8HYG8_9CAUL</name>
<dbReference type="SMART" id="SM00387">
    <property type="entry name" value="HATPase_c"/>
    <property type="match status" value="1"/>
</dbReference>
<feature type="modified residue" description="4-aspartylphosphate" evidence="6">
    <location>
        <position position="1070"/>
    </location>
</feature>
<evidence type="ECO:0000256" key="6">
    <source>
        <dbReference type="PROSITE-ProRule" id="PRU00169"/>
    </source>
</evidence>
<keyword evidence="4" id="KW-0808">Transferase</keyword>
<dbReference type="PRINTS" id="PR00344">
    <property type="entry name" value="BCTRLSENSOR"/>
</dbReference>
<dbReference type="InterPro" id="IPR003661">
    <property type="entry name" value="HisK_dim/P_dom"/>
</dbReference>
<keyword evidence="13" id="KW-1185">Reference proteome</keyword>
<dbReference type="EC" id="2.7.13.3" evidence="2"/>
<dbReference type="EMBL" id="JACHFZ010000003">
    <property type="protein sequence ID" value="MBB5292234.1"/>
    <property type="molecule type" value="Genomic_DNA"/>
</dbReference>
<evidence type="ECO:0000256" key="3">
    <source>
        <dbReference type="ARBA" id="ARBA00022553"/>
    </source>
</evidence>
<dbReference type="PROSITE" id="PS50112">
    <property type="entry name" value="PAS"/>
    <property type="match status" value="4"/>
</dbReference>
<dbReference type="InterPro" id="IPR035965">
    <property type="entry name" value="PAS-like_dom_sf"/>
</dbReference>
<evidence type="ECO:0000256" key="5">
    <source>
        <dbReference type="ARBA" id="ARBA00022777"/>
    </source>
</evidence>
<dbReference type="NCBIfam" id="TIGR00229">
    <property type="entry name" value="sensory_box"/>
    <property type="match status" value="4"/>
</dbReference>
<dbReference type="Gene3D" id="3.30.450.20">
    <property type="entry name" value="PAS domain"/>
    <property type="match status" value="4"/>
</dbReference>
<feature type="domain" description="Response regulatory" evidence="9">
    <location>
        <begin position="1020"/>
        <end position="1135"/>
    </location>
</feature>
<dbReference type="SUPFAM" id="SSF52172">
    <property type="entry name" value="CheY-like"/>
    <property type="match status" value="1"/>
</dbReference>
<feature type="domain" description="PAS" evidence="10">
    <location>
        <begin position="13"/>
        <end position="89"/>
    </location>
</feature>
<evidence type="ECO:0000256" key="7">
    <source>
        <dbReference type="SAM" id="Coils"/>
    </source>
</evidence>
<evidence type="ECO:0000256" key="2">
    <source>
        <dbReference type="ARBA" id="ARBA00012438"/>
    </source>
</evidence>
<dbReference type="Proteomes" id="UP000566663">
    <property type="component" value="Unassembled WGS sequence"/>
</dbReference>
<dbReference type="PANTHER" id="PTHR43304:SF1">
    <property type="entry name" value="PAC DOMAIN-CONTAINING PROTEIN"/>
    <property type="match status" value="1"/>
</dbReference>
<dbReference type="Pfam" id="PF08448">
    <property type="entry name" value="PAS_4"/>
    <property type="match status" value="1"/>
</dbReference>
<dbReference type="Gene3D" id="1.10.287.130">
    <property type="match status" value="1"/>
</dbReference>
<dbReference type="InterPro" id="IPR036097">
    <property type="entry name" value="HisK_dim/P_sf"/>
</dbReference>
<dbReference type="InterPro" id="IPR011006">
    <property type="entry name" value="CheY-like_superfamily"/>
</dbReference>
<dbReference type="Gene3D" id="3.30.565.10">
    <property type="entry name" value="Histidine kinase-like ATPase, C-terminal domain"/>
    <property type="match status" value="1"/>
</dbReference>
<dbReference type="CDD" id="cd16919">
    <property type="entry name" value="HATPase_CckA-like"/>
    <property type="match status" value="1"/>
</dbReference>
<evidence type="ECO:0000313" key="13">
    <source>
        <dbReference type="Proteomes" id="UP000566663"/>
    </source>
</evidence>
<dbReference type="InterPro" id="IPR005467">
    <property type="entry name" value="His_kinase_dom"/>
</dbReference>
<organism evidence="12 13">
    <name type="scientific">Brevundimonas basaltis</name>
    <dbReference type="NCBI Taxonomy" id="472166"/>
    <lineage>
        <taxon>Bacteria</taxon>
        <taxon>Pseudomonadati</taxon>
        <taxon>Pseudomonadota</taxon>
        <taxon>Alphaproteobacteria</taxon>
        <taxon>Caulobacterales</taxon>
        <taxon>Caulobacteraceae</taxon>
        <taxon>Brevundimonas</taxon>
    </lineage>
</organism>
<feature type="coiled-coil region" evidence="7">
    <location>
        <begin position="720"/>
        <end position="765"/>
    </location>
</feature>
<proteinExistence type="predicted"/>
<evidence type="ECO:0000259" key="10">
    <source>
        <dbReference type="PROSITE" id="PS50112"/>
    </source>
</evidence>
<dbReference type="SMART" id="SM00086">
    <property type="entry name" value="PAC"/>
    <property type="match status" value="4"/>
</dbReference>
<accession>A0A7W8HYG8</accession>
<dbReference type="InterPro" id="IPR029016">
    <property type="entry name" value="GAF-like_dom_sf"/>
</dbReference>
<dbReference type="Pfam" id="PF00512">
    <property type="entry name" value="HisKA"/>
    <property type="match status" value="1"/>
</dbReference>
<dbReference type="InterPro" id="IPR013655">
    <property type="entry name" value="PAS_fold_3"/>
</dbReference>
<dbReference type="SMART" id="SM00065">
    <property type="entry name" value="GAF"/>
    <property type="match status" value="1"/>
</dbReference>
<dbReference type="CDD" id="cd00082">
    <property type="entry name" value="HisKA"/>
    <property type="match status" value="1"/>
</dbReference>
<dbReference type="PROSITE" id="PS50110">
    <property type="entry name" value="RESPONSE_REGULATORY"/>
    <property type="match status" value="1"/>
</dbReference>
<dbReference type="InterPro" id="IPR003594">
    <property type="entry name" value="HATPase_dom"/>
</dbReference>
<dbReference type="InterPro" id="IPR004358">
    <property type="entry name" value="Sig_transdc_His_kin-like_C"/>
</dbReference>